<dbReference type="GO" id="GO:0010494">
    <property type="term" value="C:cytoplasmic stress granule"/>
    <property type="evidence" value="ECO:0007669"/>
    <property type="project" value="UniProtKB-SubCell"/>
</dbReference>
<dbReference type="PROSITE" id="PS50088">
    <property type="entry name" value="ANK_REPEAT"/>
    <property type="match status" value="2"/>
</dbReference>
<protein>
    <recommendedName>
        <fullName evidence="11">Coiled-coil domain-containing protein 40</fullName>
    </recommendedName>
</protein>
<reference evidence="9" key="1">
    <citation type="submission" date="2023-06" db="EMBL/GenBank/DDBJ databases">
        <title>Male Hemibagrus guttatus genome.</title>
        <authorList>
            <person name="Bian C."/>
        </authorList>
    </citation>
    <scope>NUCLEOTIDE SEQUENCE</scope>
    <source>
        <strain evidence="9">Male_cb2023</strain>
        <tissue evidence="9">Muscle</tissue>
    </source>
</reference>
<feature type="repeat" description="ANK" evidence="6">
    <location>
        <begin position="108"/>
        <end position="140"/>
    </location>
</feature>
<dbReference type="Proteomes" id="UP001274896">
    <property type="component" value="Unassembled WGS sequence"/>
</dbReference>
<dbReference type="GO" id="GO:0005576">
    <property type="term" value="C:extracellular region"/>
    <property type="evidence" value="ECO:0007669"/>
    <property type="project" value="GOC"/>
</dbReference>
<dbReference type="Pfam" id="PF12796">
    <property type="entry name" value="Ank_2"/>
    <property type="match status" value="1"/>
</dbReference>
<evidence type="ECO:0000256" key="8">
    <source>
        <dbReference type="SAM" id="MobiDB-lite"/>
    </source>
</evidence>
<comment type="subcellular location">
    <subcellularLocation>
        <location evidence="2">Cytoplasm</location>
        <location evidence="2">Stress granule</location>
    </subcellularLocation>
    <subcellularLocation>
        <location evidence="1">Nucleus</location>
    </subcellularLocation>
</comment>
<proteinExistence type="inferred from homology"/>
<evidence type="ECO:0000256" key="5">
    <source>
        <dbReference type="ARBA" id="ARBA00023242"/>
    </source>
</evidence>
<dbReference type="SUPFAM" id="SSF48403">
    <property type="entry name" value="Ankyrin repeat"/>
    <property type="match status" value="1"/>
</dbReference>
<sequence>MKYYQCPVTQNVTYEGCKPRNLVTCLPACKSVKPVRSVHFPNDVVFLDYVRHGELERIGRFIQARRVTLDTMYPSGMAAIHEAVLSGNLECVKLLVKYGADIMQRDEDGWTPLHMACSDGFPHIAEFLLSLGADPEAVNECGEKPADLIDTDCKELVEMFGDEIRFLSPEGLRMVQNYKQTSGVCSPSNTDEFLTPAHEENVRFIHYTWQCVMREMQSFQGTENSNKGPQKYVERTPNPSLSSFTPVDLNNVRRRNVQDSKKSVKMERAEKMEDEGRIASPHVKEEPEEPEDGAEVPSDISTSQQVRSVEDSDGKHPETSPDISYTLTTASGITHTRSDQGSGTVPDPPPSSLHLTLAYNSTAAFTDSEEDETRPRRDDEDAVDDDGEDDDDEDELIVLDPEHPLIKRFQSAVKKQLSAQLERLDLELREKMKEEQLENGRLEEIGVTLYNAQQELARLQASLEDRHESRATAVRDRRQAEEQLEDIRNQYSSTAELTKKQHTQVSELQSEVDRVARRLLYMQEVTSDLRSDVSAVKNTKDKAQAERRHAEEQKLQQDLYVERLMKQEEKLKEQIALYEVQTLAQTKDKHAVRDALAEAQLELDSMMVERKQLLQQWNSSMIEMKRRDEVYTMHQEVLRSANQEVRALDTEVEGYRRAITQEQEKNEVLTVLRNRAELDCTTYRKLLTHMYTQQEALQNLYTTHTRTLQETEKSLNRVTSECNARQSDLTILRKQLEKAASVKLELEEKIMRKMQEQLTHNSTAKHTRHLTTRTMALQREKDAQLAKVESELAAVELEVSEMVQRVEALSHLKLELEQEVMERNQLFSTNEAAVAKLITTVERKQATINMCNKKIEQIRASTGHEDLGPLEIEVKTLNKRLEELEAEMKEQQQLWLRQQGELVRLNQEKQAQSSATLLLKSQLTIMQQKNLRTKSEIEQEERGLVELERHSKALRLDMEKLNLLLNQNTQLKQELEQSNILMENNFIHTLKDAERGSVETQMHLEKLQEEKERLLNSLVEAERQIMLWERKTQLARETRLAVDSEVGKGDINTMKTEIHRMENHYSQLLKQREKMLREMEAAVVRRESIVALGESQSRSNRKQTTHSDLQHTLKSLRRSILQAHKQAEEYDAVIVQLQQEQSSNSESLREKKMQITDLKNTGSALQDELKNMQETKERNLIQLVALQSRVKQLQAVKEGRYSATARGDDELQLATNTLQEHLCSIRDVLQRAVQDFPQHKALFHRIILLVSVHTPSDLDRT</sequence>
<dbReference type="InterPro" id="IPR002110">
    <property type="entry name" value="Ankyrin_rpt"/>
</dbReference>
<evidence type="ECO:0008006" key="11">
    <source>
        <dbReference type="Google" id="ProtNLM"/>
    </source>
</evidence>
<feature type="coiled-coil region" evidence="7">
    <location>
        <begin position="729"/>
        <end position="819"/>
    </location>
</feature>
<evidence type="ECO:0000256" key="2">
    <source>
        <dbReference type="ARBA" id="ARBA00004210"/>
    </source>
</evidence>
<feature type="compositionally biased region" description="Polar residues" evidence="8">
    <location>
        <begin position="321"/>
        <end position="343"/>
    </location>
</feature>
<evidence type="ECO:0000256" key="1">
    <source>
        <dbReference type="ARBA" id="ARBA00004123"/>
    </source>
</evidence>
<evidence type="ECO:0000313" key="10">
    <source>
        <dbReference type="Proteomes" id="UP001274896"/>
    </source>
</evidence>
<comment type="similarity">
    <text evidence="3">Belongs to the MCRIP family.</text>
</comment>
<dbReference type="PROSITE" id="PS50297">
    <property type="entry name" value="ANK_REP_REGION"/>
    <property type="match status" value="2"/>
</dbReference>
<dbReference type="GO" id="GO:0060287">
    <property type="term" value="P:epithelial cilium movement involved in determination of left/right asymmetry"/>
    <property type="evidence" value="ECO:0007669"/>
    <property type="project" value="TreeGrafter"/>
</dbReference>
<dbReference type="GO" id="GO:0001947">
    <property type="term" value="P:heart looping"/>
    <property type="evidence" value="ECO:0007669"/>
    <property type="project" value="TreeGrafter"/>
</dbReference>
<dbReference type="PANTHER" id="PTHR16275">
    <property type="entry name" value="COILED-COIL DOMAIN-CONTAINING PROTEIN 40"/>
    <property type="match status" value="1"/>
</dbReference>
<feature type="compositionally biased region" description="Basic and acidic residues" evidence="8">
    <location>
        <begin position="256"/>
        <end position="285"/>
    </location>
</feature>
<keyword evidence="10" id="KW-1185">Reference proteome</keyword>
<dbReference type="GO" id="GO:0005634">
    <property type="term" value="C:nucleus"/>
    <property type="evidence" value="ECO:0007669"/>
    <property type="project" value="UniProtKB-SubCell"/>
</dbReference>
<dbReference type="Gene3D" id="1.25.40.20">
    <property type="entry name" value="Ankyrin repeat-containing domain"/>
    <property type="match status" value="1"/>
</dbReference>
<gene>
    <name evidence="9" type="ORF">QTP70_031153</name>
</gene>
<evidence type="ECO:0000256" key="6">
    <source>
        <dbReference type="PROSITE-ProRule" id="PRU00023"/>
    </source>
</evidence>
<organism evidence="9 10">
    <name type="scientific">Hemibagrus guttatus</name>
    <dbReference type="NCBI Taxonomy" id="175788"/>
    <lineage>
        <taxon>Eukaryota</taxon>
        <taxon>Metazoa</taxon>
        <taxon>Chordata</taxon>
        <taxon>Craniata</taxon>
        <taxon>Vertebrata</taxon>
        <taxon>Euteleostomi</taxon>
        <taxon>Actinopterygii</taxon>
        <taxon>Neopterygii</taxon>
        <taxon>Teleostei</taxon>
        <taxon>Ostariophysi</taxon>
        <taxon>Siluriformes</taxon>
        <taxon>Bagridae</taxon>
        <taxon>Hemibagrus</taxon>
    </lineage>
</organism>
<keyword evidence="4" id="KW-0963">Cytoplasm</keyword>
<keyword evidence="7" id="KW-0175">Coiled coil</keyword>
<dbReference type="Pfam" id="PF08647">
    <property type="entry name" value="BRE1"/>
    <property type="match status" value="1"/>
</dbReference>
<feature type="repeat" description="ANK" evidence="6">
    <location>
        <begin position="75"/>
        <end position="107"/>
    </location>
</feature>
<dbReference type="Pfam" id="PF14799">
    <property type="entry name" value="FAM195"/>
    <property type="match status" value="1"/>
</dbReference>
<dbReference type="InterPro" id="IPR036770">
    <property type="entry name" value="Ankyrin_rpt-contain_sf"/>
</dbReference>
<feature type="coiled-coil region" evidence="7">
    <location>
        <begin position="930"/>
        <end position="1078"/>
    </location>
</feature>
<feature type="region of interest" description="Disordered" evidence="8">
    <location>
        <begin position="220"/>
        <end position="398"/>
    </location>
</feature>
<keyword evidence="6" id="KW-0040">ANK repeat</keyword>
<dbReference type="InterPro" id="IPR037386">
    <property type="entry name" value="CCDC40"/>
</dbReference>
<accession>A0AAE0RKX5</accession>
<evidence type="ECO:0000256" key="4">
    <source>
        <dbReference type="ARBA" id="ARBA00022490"/>
    </source>
</evidence>
<feature type="compositionally biased region" description="Basic and acidic residues" evidence="8">
    <location>
        <begin position="308"/>
        <end position="319"/>
    </location>
</feature>
<dbReference type="InterPro" id="IPR029428">
    <property type="entry name" value="MCRIP"/>
</dbReference>
<feature type="coiled-coil region" evidence="7">
    <location>
        <begin position="533"/>
        <end position="665"/>
    </location>
</feature>
<dbReference type="GO" id="GO:0035082">
    <property type="term" value="P:axoneme assembly"/>
    <property type="evidence" value="ECO:0007669"/>
    <property type="project" value="InterPro"/>
</dbReference>
<dbReference type="SMART" id="SM00248">
    <property type="entry name" value="ANK"/>
    <property type="match status" value="2"/>
</dbReference>
<evidence type="ECO:0000256" key="3">
    <source>
        <dbReference type="ARBA" id="ARBA00010821"/>
    </source>
</evidence>
<feature type="compositionally biased region" description="Acidic residues" evidence="8">
    <location>
        <begin position="380"/>
        <end position="397"/>
    </location>
</feature>
<feature type="coiled-coil region" evidence="7">
    <location>
        <begin position="867"/>
        <end position="901"/>
    </location>
</feature>
<dbReference type="AlphaFoldDB" id="A0AAE0RKX5"/>
<name>A0AAE0RKX5_9TELE</name>
<dbReference type="PANTHER" id="PTHR16275:SF8">
    <property type="entry name" value="COILED-COIL DOMAIN-CONTAINING PROTEIN 40"/>
    <property type="match status" value="1"/>
</dbReference>
<feature type="coiled-coil region" evidence="7">
    <location>
        <begin position="1120"/>
        <end position="1175"/>
    </location>
</feature>
<dbReference type="GO" id="GO:0005929">
    <property type="term" value="C:cilium"/>
    <property type="evidence" value="ECO:0007669"/>
    <property type="project" value="TreeGrafter"/>
</dbReference>
<keyword evidence="5" id="KW-0539">Nucleus</keyword>
<evidence type="ECO:0000256" key="7">
    <source>
        <dbReference type="SAM" id="Coils"/>
    </source>
</evidence>
<evidence type="ECO:0000313" key="9">
    <source>
        <dbReference type="EMBL" id="KAK3557624.1"/>
    </source>
</evidence>
<dbReference type="EMBL" id="JAUCMX010000001">
    <property type="protein sequence ID" value="KAK3557624.1"/>
    <property type="molecule type" value="Genomic_DNA"/>
</dbReference>
<feature type="coiled-coil region" evidence="7">
    <location>
        <begin position="470"/>
        <end position="497"/>
    </location>
</feature>
<comment type="caution">
    <text evidence="9">The sequence shown here is derived from an EMBL/GenBank/DDBJ whole genome shotgun (WGS) entry which is preliminary data.</text>
</comment>